<dbReference type="PROSITE" id="PS50072">
    <property type="entry name" value="CSA_PPIASE_2"/>
    <property type="match status" value="1"/>
</dbReference>
<gene>
    <name evidence="6" type="ORF">Vbra_16468</name>
</gene>
<keyword evidence="2" id="KW-0697">Rotamase</keyword>
<dbReference type="SUPFAM" id="SSF50891">
    <property type="entry name" value="Cyclophilin-like"/>
    <property type="match status" value="1"/>
</dbReference>
<feature type="compositionally biased region" description="Pro residues" evidence="4">
    <location>
        <begin position="634"/>
        <end position="644"/>
    </location>
</feature>
<dbReference type="InterPro" id="IPR002130">
    <property type="entry name" value="Cyclophilin-type_PPIase_dom"/>
</dbReference>
<dbReference type="AlphaFoldDB" id="A0A0G4FZ17"/>
<feature type="domain" description="PPIase cyclophilin-type" evidence="5">
    <location>
        <begin position="353"/>
        <end position="561"/>
    </location>
</feature>
<keyword evidence="3" id="KW-0413">Isomerase</keyword>
<dbReference type="GO" id="GO:0003755">
    <property type="term" value="F:peptidyl-prolyl cis-trans isomerase activity"/>
    <property type="evidence" value="ECO:0007669"/>
    <property type="project" value="UniProtKB-KW"/>
</dbReference>
<sequence length="651" mass="71029">MRTATHRTARPNTAAAAAAAAFLSQPITPPVVVTSRSFDTWRHSRPSCELTPFRRRAAGLIRTAAGGSEEDASTELDSRREAIRQRLMRFVVGSAAALPVAGGAGGADAALPAFLQRLLGGEGFEEKSSGDSFLSSFPFNLPYPPQPSAMLLQTLPLTSRVEPLVQTLERELTLISDLRNVNTTADSDVTVPQKYIDSLRKARSLVESRRSELQPTFREMDPSDVTIRRFAFGEGQIEDLKMALKNASIYLENGFIPSAIDAADDGLYHLQNIATLKVKDYPYGVPERDEFERFPRLLGRATVDILFRRKGSPPLLTLVINQTQANGDRPVNPNVNVETGRKRVINTDDPSFLGNLTIVLDGYSAPVTAGNFLELAVRGFYNDLPIVLSNVTEKPPAVETTLLTESGGPDESAINERPVSFQTVIGGRYKEGFVDPSTGRLRKVPLEVMRFDPAVDDDYPSLPFASIRLPSDRSQRKGVLTYGDDNFDANTRKKRPLTSFTVQGALALAHPPDDPNGGSSEFFWLRTQQPPAKMGQLQEGAQVLDGRYSVFGYVVDGMEEITPFLQEGDFIDRVVVREGLENLVKPKTSSFADLLTNFRTGAQQQQQQQPSPAPSPSPSPTPTPAPPSESKSSPPIPPLIPSPSSPKTTVS</sequence>
<feature type="region of interest" description="Disordered" evidence="4">
    <location>
        <begin position="601"/>
        <end position="651"/>
    </location>
</feature>
<organism evidence="6 7">
    <name type="scientific">Vitrella brassicaformis (strain CCMP3155)</name>
    <dbReference type="NCBI Taxonomy" id="1169540"/>
    <lineage>
        <taxon>Eukaryota</taxon>
        <taxon>Sar</taxon>
        <taxon>Alveolata</taxon>
        <taxon>Colpodellida</taxon>
        <taxon>Vitrellaceae</taxon>
        <taxon>Vitrella</taxon>
    </lineage>
</organism>
<protein>
    <recommendedName>
        <fullName evidence="1">peptidylprolyl isomerase</fullName>
        <ecNumber evidence="1">5.2.1.8</ecNumber>
    </recommendedName>
</protein>
<evidence type="ECO:0000313" key="7">
    <source>
        <dbReference type="Proteomes" id="UP000041254"/>
    </source>
</evidence>
<dbReference type="OMA" id="GPRASHF"/>
<dbReference type="EC" id="5.2.1.8" evidence="1"/>
<dbReference type="STRING" id="1169540.A0A0G4FZ17"/>
<evidence type="ECO:0000256" key="4">
    <source>
        <dbReference type="SAM" id="MobiDB-lite"/>
    </source>
</evidence>
<dbReference type="Pfam" id="PF00160">
    <property type="entry name" value="Pro_isomerase"/>
    <property type="match status" value="1"/>
</dbReference>
<accession>A0A0G4FZ17</accession>
<keyword evidence="7" id="KW-1185">Reference proteome</keyword>
<name>A0A0G4FZ17_VITBC</name>
<reference evidence="6 7" key="1">
    <citation type="submission" date="2014-11" db="EMBL/GenBank/DDBJ databases">
        <authorList>
            <person name="Zhu J."/>
            <person name="Qi W."/>
            <person name="Song R."/>
        </authorList>
    </citation>
    <scope>NUCLEOTIDE SEQUENCE [LARGE SCALE GENOMIC DNA]</scope>
</reference>
<dbReference type="EMBL" id="CDMY01000529">
    <property type="protein sequence ID" value="CEM20468.1"/>
    <property type="molecule type" value="Genomic_DNA"/>
</dbReference>
<dbReference type="OrthoDB" id="1735926at2759"/>
<proteinExistence type="predicted"/>
<evidence type="ECO:0000256" key="3">
    <source>
        <dbReference type="ARBA" id="ARBA00023235"/>
    </source>
</evidence>
<dbReference type="InterPro" id="IPR029000">
    <property type="entry name" value="Cyclophilin-like_dom_sf"/>
</dbReference>
<dbReference type="PANTHER" id="PTHR43246">
    <property type="entry name" value="PEPTIDYL-PROLYL CIS-TRANS ISOMERASE CYP38, CHLOROPLASTIC"/>
    <property type="match status" value="1"/>
</dbReference>
<evidence type="ECO:0000256" key="2">
    <source>
        <dbReference type="ARBA" id="ARBA00023110"/>
    </source>
</evidence>
<feature type="compositionally biased region" description="Pro residues" evidence="4">
    <location>
        <begin position="611"/>
        <end position="627"/>
    </location>
</feature>
<dbReference type="Proteomes" id="UP000041254">
    <property type="component" value="Unassembled WGS sequence"/>
</dbReference>
<evidence type="ECO:0000259" key="5">
    <source>
        <dbReference type="PROSITE" id="PS50072"/>
    </source>
</evidence>
<evidence type="ECO:0000256" key="1">
    <source>
        <dbReference type="ARBA" id="ARBA00013194"/>
    </source>
</evidence>
<dbReference type="VEuPathDB" id="CryptoDB:Vbra_16468"/>
<dbReference type="Gene3D" id="2.40.100.10">
    <property type="entry name" value="Cyclophilin-like"/>
    <property type="match status" value="1"/>
</dbReference>
<evidence type="ECO:0000313" key="6">
    <source>
        <dbReference type="EMBL" id="CEM20468.1"/>
    </source>
</evidence>
<dbReference type="InterPro" id="IPR044665">
    <property type="entry name" value="E_coli_cyclophilin_A-like"/>
</dbReference>
<dbReference type="InParanoid" id="A0A0G4FZ17"/>